<feature type="compositionally biased region" description="Low complexity" evidence="2">
    <location>
        <begin position="1121"/>
        <end position="1135"/>
    </location>
</feature>
<dbReference type="InterPro" id="IPR036291">
    <property type="entry name" value="NAD(P)-bd_dom_sf"/>
</dbReference>
<feature type="compositionally biased region" description="Polar residues" evidence="2">
    <location>
        <begin position="18"/>
        <end position="35"/>
    </location>
</feature>
<evidence type="ECO:0000259" key="3">
    <source>
        <dbReference type="Pfam" id="PF01553"/>
    </source>
</evidence>
<dbReference type="Pfam" id="PF07993">
    <property type="entry name" value="NAD_binding_4"/>
    <property type="match status" value="1"/>
</dbReference>
<dbReference type="EMBL" id="JAAECE010000004">
    <property type="protein sequence ID" value="KAF1801623.1"/>
    <property type="molecule type" value="Genomic_DNA"/>
</dbReference>
<feature type="compositionally biased region" description="Low complexity" evidence="2">
    <location>
        <begin position="577"/>
        <end position="595"/>
    </location>
</feature>
<feature type="compositionally biased region" description="Acidic residues" evidence="2">
    <location>
        <begin position="79"/>
        <end position="88"/>
    </location>
</feature>
<sequence>MTLPVPTISITDPDLESQDYNMAASGTVTPNSPDSPTVFDVVKEMEESSAQPFDETELEEQLDLDTNTSKKKNKRESFSIDDDDDEDDPTGRSTKKSIKSFYHQKCILITGASGFIGKAVLWKLIHSLYDSVDKIFILLRQNRQRSANGRLQDDILSNKAFLSLRRSMGTEMFDEFVEDKIYPIFGDLTEANIGLSEADSDVLCSQINVVFHCAGNVDGNEGIENAVRINTLGTKQLFDFANQCHSIDAFVHLSNMQTFASKPSDEKHLYPISTFENTSPSPTQILAEILDPNPEKQQYNYFRPLYNNAYLYSKALTEHILVDEVVKNKQAGSRQFPIAIMRLSPVGPSVQEPLVGWADGVNGINGTILLTGKGNKVIQPHIGDGVADVVPVDYVARLIIGSAVTLTVPHDYQVPQAAPLADEQQQQQQQEQNKQQKHQSDPALDDQPIQQPERPSDRARAHKRTSSTASRMSMRSISKYSMPKSLLSGHQEHPVVPVIYQVSVSDMRPVTWRIAYDAIRQYWTRATHIHLPTSKAYFNASQRNTGSFGAAAAAAGSPGLSRARTVMNSLRGYYMNTSSSDTTSSSSSSSVSNTVIAPSPTHSSDRLGNGGGITSPANKRNSHRLSRTVDKAAKLANTISIYGSSPAINSNHLAQLMYALRSLDSNMEFDASAIVPEDVDGQFWVNYLTNASYGIHYFVCGETNLRLPTPVYGWSCGIQATVDGVSEDDDNYYFQHVINRRVNSAIFSQDQITQRTGRMVAHIKSLLMHNNLKADDDAWLTDLDDALDDWCQDNDVANPDKDRRMALGKWRRKVGSNDESVKIIVLNDKRVNQAITQITQNAGVPKQTAVNEAMKILMRMSERTQLAFVWFAGSFLKSLLEDMFEHVRILDDSLRAIRQATMGKRVVYVPVSKSMLDPLLVWYIAIRYHLPVPALACDEVMSQMGPISDVYRLAGAYYVKRDKSKRSPLNSAVTAAYTQVLLREHGALSFCLERSRSRTGKCQEAYPDGFVDMIIEATLQTNQTARTSSNTSSVINRVASTDINTPPASPDSPSASVVDSPTMSIDSLAHNFTSPTLQRKVHKDVVFVPINITYENVPELPHLIDQVLDQQPTRAGPGGRQRSASQSSLSSTSPAPLTPPPPMPSQRPLRPSEAKDRRKTLLEGPEAPKKCGRVTFGVGPLISVQDVAEEFNRHSNGSNAETYEADLVTEITKRIHDSQCKGLVVSPVSIVSAIILYGRATHGVCIGKIKELMEWMRYEIKRNGYSVDWQEGEDLDSLILTAFKLLDEPKNLIIDGRDINDDTNIRVNDHADNVMALSYYANQMVDIFLLDAFFAIVYLSFLEESVLEDEFMDRFRFLLQMLEKEFVLDWDLEEKFNTVVASYARKQIIRVNDNRLSLLVNMENDPMRYEQLIFLASLVYPTVDAYWITSCSLSALEAVPMLPRCIVPLLTQWIATHLITGRRTIYREVLSTESSKNAVDVFMSMGFLTEIQAKEKLSPDAQILLHELGIPTSEVLIELAGQNSDGGKTPVTPTDPEGMMKAVMAQIQMNRANSNMADLCQQIDSYRLGAASQRESFQNAQVFQKCLKQIKGILQANSSFAKRRHVELPEDEDGLAQLVYSLLASSVPTGDRAAQARALRRISEAYNLR</sequence>
<evidence type="ECO:0000313" key="7">
    <source>
        <dbReference type="Proteomes" id="UP000469890"/>
    </source>
</evidence>
<evidence type="ECO:0000256" key="1">
    <source>
        <dbReference type="ARBA" id="ARBA00004184"/>
    </source>
</evidence>
<dbReference type="GO" id="GO:0031966">
    <property type="term" value="C:mitochondrial membrane"/>
    <property type="evidence" value="ECO:0007669"/>
    <property type="project" value="TreeGrafter"/>
</dbReference>
<feature type="compositionally biased region" description="Acidic residues" evidence="2">
    <location>
        <begin position="54"/>
        <end position="63"/>
    </location>
</feature>
<dbReference type="Gene3D" id="3.40.50.720">
    <property type="entry name" value="NAD(P)-binding Rossmann-like Domain"/>
    <property type="match status" value="1"/>
</dbReference>
<accession>A0A8H4BGC0</accession>
<comment type="subcellular location">
    <subcellularLocation>
        <location evidence="1">Endomembrane system</location>
        <topology evidence="1">Peripheral membrane protein</topology>
    </subcellularLocation>
</comment>
<dbReference type="Pfam" id="PF01553">
    <property type="entry name" value="Acyltransferase"/>
    <property type="match status" value="1"/>
</dbReference>
<dbReference type="GO" id="GO:0008654">
    <property type="term" value="P:phospholipid biosynthetic process"/>
    <property type="evidence" value="ECO:0007669"/>
    <property type="project" value="TreeGrafter"/>
</dbReference>
<dbReference type="GO" id="GO:0019432">
    <property type="term" value="P:triglyceride biosynthetic process"/>
    <property type="evidence" value="ECO:0007669"/>
    <property type="project" value="TreeGrafter"/>
</dbReference>
<feature type="region of interest" description="Disordered" evidence="2">
    <location>
        <begin position="1041"/>
        <end position="1061"/>
    </location>
</feature>
<proteinExistence type="predicted"/>
<dbReference type="GO" id="GO:0012505">
    <property type="term" value="C:endomembrane system"/>
    <property type="evidence" value="ECO:0007669"/>
    <property type="project" value="UniProtKB-SubCell"/>
</dbReference>
<dbReference type="GO" id="GO:0006631">
    <property type="term" value="P:fatty acid metabolic process"/>
    <property type="evidence" value="ECO:0007669"/>
    <property type="project" value="TreeGrafter"/>
</dbReference>
<dbReference type="InterPro" id="IPR002123">
    <property type="entry name" value="Plipid/glycerol_acylTrfase"/>
</dbReference>
<evidence type="ECO:0000256" key="2">
    <source>
        <dbReference type="SAM" id="MobiDB-lite"/>
    </source>
</evidence>
<organism evidence="6 7">
    <name type="scientific">Mucor circinelloides f. lusitanicus</name>
    <name type="common">Mucor racemosus var. lusitanicus</name>
    <dbReference type="NCBI Taxonomy" id="29924"/>
    <lineage>
        <taxon>Eukaryota</taxon>
        <taxon>Fungi</taxon>
        <taxon>Fungi incertae sedis</taxon>
        <taxon>Mucoromycota</taxon>
        <taxon>Mucoromycotina</taxon>
        <taxon>Mucoromycetes</taxon>
        <taxon>Mucorales</taxon>
        <taxon>Mucorineae</taxon>
        <taxon>Mucoraceae</taxon>
        <taxon>Mucor</taxon>
    </lineage>
</organism>
<feature type="region of interest" description="Disordered" evidence="2">
    <location>
        <begin position="577"/>
        <end position="625"/>
    </location>
</feature>
<dbReference type="GO" id="GO:0004366">
    <property type="term" value="F:glycerol-3-phosphate O-acyltransferase activity"/>
    <property type="evidence" value="ECO:0007669"/>
    <property type="project" value="TreeGrafter"/>
</dbReference>
<dbReference type="SUPFAM" id="SSF51735">
    <property type="entry name" value="NAD(P)-binding Rossmann-fold domains"/>
    <property type="match status" value="1"/>
</dbReference>
<dbReference type="Pfam" id="PF19277">
    <property type="entry name" value="GPAT_C"/>
    <property type="match status" value="1"/>
</dbReference>
<dbReference type="InterPro" id="IPR045520">
    <property type="entry name" value="GPAT/DHAPAT_C"/>
</dbReference>
<protein>
    <submittedName>
        <fullName evidence="6">Male sterility protein-domain-containing protein</fullName>
    </submittedName>
</protein>
<dbReference type="InterPro" id="IPR013120">
    <property type="entry name" value="FAR_NAD-bd"/>
</dbReference>
<dbReference type="GO" id="GO:0006072">
    <property type="term" value="P:glycerol-3-phosphate metabolic process"/>
    <property type="evidence" value="ECO:0007669"/>
    <property type="project" value="TreeGrafter"/>
</dbReference>
<name>A0A8H4BGC0_MUCCL</name>
<comment type="caution">
    <text evidence="6">The sequence shown here is derived from an EMBL/GenBank/DDBJ whole genome shotgun (WGS) entry which is preliminary data.</text>
</comment>
<feature type="compositionally biased region" description="Basic and acidic residues" evidence="2">
    <location>
        <begin position="1150"/>
        <end position="1168"/>
    </location>
</feature>
<feature type="domain" description="Thioester reductase (TE)" evidence="4">
    <location>
        <begin position="109"/>
        <end position="399"/>
    </location>
</feature>
<dbReference type="InterPro" id="IPR022284">
    <property type="entry name" value="GPAT/DHAPAT"/>
</dbReference>
<feature type="region of interest" description="Disordered" evidence="2">
    <location>
        <begin position="1110"/>
        <end position="1168"/>
    </location>
</feature>
<feature type="region of interest" description="Disordered" evidence="2">
    <location>
        <begin position="1"/>
        <end position="95"/>
    </location>
</feature>
<evidence type="ECO:0000313" key="6">
    <source>
        <dbReference type="EMBL" id="KAF1801623.1"/>
    </source>
</evidence>
<dbReference type="Proteomes" id="UP000469890">
    <property type="component" value="Unassembled WGS sequence"/>
</dbReference>
<feature type="region of interest" description="Disordered" evidence="2">
    <location>
        <begin position="418"/>
        <end position="475"/>
    </location>
</feature>
<reference evidence="6 7" key="1">
    <citation type="submission" date="2019-09" db="EMBL/GenBank/DDBJ databases">
        <authorList>
            <consortium name="DOE Joint Genome Institute"/>
            <person name="Mondo S.J."/>
            <person name="Navarro-Mendoza M.I."/>
            <person name="Perez-Arques C."/>
            <person name="Panchal S."/>
            <person name="Nicolas F.E."/>
            <person name="Ganguly P."/>
            <person name="Pangilinan J."/>
            <person name="Grigoriev I."/>
            <person name="Heitman J."/>
            <person name="Sanya K."/>
            <person name="Garre V."/>
        </authorList>
    </citation>
    <scope>NUCLEOTIDE SEQUENCE [LARGE SCALE GENOMIC DNA]</scope>
    <source>
        <strain evidence="6 7">MU402</strain>
    </source>
</reference>
<gene>
    <name evidence="6" type="ORF">FB192DRAFT_1457641</name>
</gene>
<evidence type="ECO:0000259" key="5">
    <source>
        <dbReference type="Pfam" id="PF19277"/>
    </source>
</evidence>
<feature type="compositionally biased region" description="Low complexity" evidence="2">
    <location>
        <begin position="1051"/>
        <end position="1061"/>
    </location>
</feature>
<feature type="domain" description="GPAT/DHAPAT C-terminal" evidence="5">
    <location>
        <begin position="1169"/>
        <end position="1489"/>
    </location>
</feature>
<dbReference type="PANTHER" id="PTHR12563">
    <property type="entry name" value="GLYCEROL-3-PHOSPHATE ACYLTRANSFERASE"/>
    <property type="match status" value="1"/>
</dbReference>
<evidence type="ECO:0000259" key="4">
    <source>
        <dbReference type="Pfam" id="PF07993"/>
    </source>
</evidence>
<feature type="domain" description="Phospholipid/glycerol acyltransferase" evidence="3">
    <location>
        <begin position="903"/>
        <end position="1017"/>
    </location>
</feature>
<feature type="compositionally biased region" description="Low complexity" evidence="2">
    <location>
        <begin position="466"/>
        <end position="475"/>
    </location>
</feature>
<feature type="compositionally biased region" description="Pro residues" evidence="2">
    <location>
        <begin position="1136"/>
        <end position="1145"/>
    </location>
</feature>
<feature type="compositionally biased region" description="Low complexity" evidence="2">
    <location>
        <begin position="423"/>
        <end position="433"/>
    </location>
</feature>
<dbReference type="PANTHER" id="PTHR12563:SF17">
    <property type="entry name" value="DIHYDROXYACETONE PHOSPHATE ACYLTRANSFERASE"/>
    <property type="match status" value="1"/>
</dbReference>